<evidence type="ECO:0000313" key="2">
    <source>
        <dbReference type="EMBL" id="PJA41253.1"/>
    </source>
</evidence>
<dbReference type="InterPro" id="IPR045584">
    <property type="entry name" value="Pilin-like"/>
</dbReference>
<dbReference type="NCBIfam" id="TIGR02532">
    <property type="entry name" value="IV_pilin_GFxxxE"/>
    <property type="match status" value="1"/>
</dbReference>
<gene>
    <name evidence="2" type="ORF">CO178_00585</name>
</gene>
<dbReference type="Proteomes" id="UP000230683">
    <property type="component" value="Unassembled WGS sequence"/>
</dbReference>
<comment type="caution">
    <text evidence="2">The sequence shown here is derived from an EMBL/GenBank/DDBJ whole genome shotgun (WGS) entry which is preliminary data.</text>
</comment>
<protein>
    <recommendedName>
        <fullName evidence="4">Type II secretion system protein GspG C-terminal domain-containing protein</fullName>
    </recommendedName>
</protein>
<dbReference type="PROSITE" id="PS00409">
    <property type="entry name" value="PROKAR_NTER_METHYL"/>
    <property type="match status" value="1"/>
</dbReference>
<reference evidence="3" key="1">
    <citation type="submission" date="2017-09" db="EMBL/GenBank/DDBJ databases">
        <title>Depth-based differentiation of microbial function through sediment-hosted aquifers and enrichment of novel symbionts in the deep terrestrial subsurface.</title>
        <authorList>
            <person name="Probst A.J."/>
            <person name="Ladd B."/>
            <person name="Jarett J.K."/>
            <person name="Geller-Mcgrath D.E."/>
            <person name="Sieber C.M.K."/>
            <person name="Emerson J.B."/>
            <person name="Anantharaman K."/>
            <person name="Thomas B.C."/>
            <person name="Malmstrom R."/>
            <person name="Stieglmeier M."/>
            <person name="Klingl A."/>
            <person name="Woyke T."/>
            <person name="Ryan C.M."/>
            <person name="Banfield J.F."/>
        </authorList>
    </citation>
    <scope>NUCLEOTIDE SEQUENCE [LARGE SCALE GENOMIC DNA]</scope>
</reference>
<dbReference type="SUPFAM" id="SSF54523">
    <property type="entry name" value="Pili subunits"/>
    <property type="match status" value="1"/>
</dbReference>
<keyword evidence="1" id="KW-0812">Transmembrane</keyword>
<evidence type="ECO:0008006" key="4">
    <source>
        <dbReference type="Google" id="ProtNLM"/>
    </source>
</evidence>
<feature type="transmembrane region" description="Helical" evidence="1">
    <location>
        <begin position="7"/>
        <end position="31"/>
    </location>
</feature>
<keyword evidence="1" id="KW-1133">Transmembrane helix</keyword>
<accession>A0A2M7X518</accession>
<proteinExistence type="predicted"/>
<evidence type="ECO:0000313" key="3">
    <source>
        <dbReference type="Proteomes" id="UP000230683"/>
    </source>
</evidence>
<sequence length="156" mass="16511">MASLFKGLTLIEIVIVIAIMAILSGLVLVTLNPKEQTSKTTDSNKKTDSAGLLGAIDRFYTSYQGQYPWELVANCSAPASNGSSTVNSCWLNKLVSSGELQQGFADSSTISSFIVTLNSQGVHVCFAPESKAFLAQALYNSSGTKVTPGTHICVPE</sequence>
<evidence type="ECO:0000256" key="1">
    <source>
        <dbReference type="SAM" id="Phobius"/>
    </source>
</evidence>
<dbReference type="AlphaFoldDB" id="A0A2M7X518"/>
<dbReference type="InterPro" id="IPR012902">
    <property type="entry name" value="N_methyl_site"/>
</dbReference>
<dbReference type="Gene3D" id="3.30.700.10">
    <property type="entry name" value="Glycoprotein, Type 4 Pilin"/>
    <property type="match status" value="1"/>
</dbReference>
<dbReference type="Pfam" id="PF07963">
    <property type="entry name" value="N_methyl"/>
    <property type="match status" value="1"/>
</dbReference>
<dbReference type="EMBL" id="PFWY01000029">
    <property type="protein sequence ID" value="PJA41253.1"/>
    <property type="molecule type" value="Genomic_DNA"/>
</dbReference>
<keyword evidence="1" id="KW-0472">Membrane</keyword>
<name>A0A2M7X518_UNCKA</name>
<organism evidence="2 3">
    <name type="scientific">candidate division WWE3 bacterium CG_4_9_14_3_um_filter_34_6</name>
    <dbReference type="NCBI Taxonomy" id="1975079"/>
    <lineage>
        <taxon>Bacteria</taxon>
        <taxon>Katanobacteria</taxon>
    </lineage>
</organism>